<dbReference type="EMBL" id="JAVIJF010000034">
    <property type="protein sequence ID" value="MDX8529027.1"/>
    <property type="molecule type" value="Genomic_DNA"/>
</dbReference>
<feature type="compositionally biased region" description="Basic and acidic residues" evidence="1">
    <location>
        <begin position="13"/>
        <end position="23"/>
    </location>
</feature>
<organism evidence="3 4">
    <name type="scientific">Mesorhizobium montanum</name>
    <dbReference type="NCBI Taxonomy" id="3072323"/>
    <lineage>
        <taxon>Bacteria</taxon>
        <taxon>Pseudomonadati</taxon>
        <taxon>Pseudomonadota</taxon>
        <taxon>Alphaproteobacteria</taxon>
        <taxon>Hyphomicrobiales</taxon>
        <taxon>Phyllobacteriaceae</taxon>
        <taxon>Mesorhizobium</taxon>
    </lineage>
</organism>
<proteinExistence type="predicted"/>
<keyword evidence="2" id="KW-0472">Membrane</keyword>
<name>A0ABU4ZVI1_9HYPH</name>
<reference evidence="3 4" key="1">
    <citation type="submission" date="2023-08" db="EMBL/GenBank/DDBJ databases">
        <title>Implementing the SeqCode for naming new Mesorhizobium species isolated from Vachellia karroo root nodules.</title>
        <authorList>
            <person name="Van Lill M."/>
        </authorList>
    </citation>
    <scope>NUCLEOTIDE SEQUENCE [LARGE SCALE GENOMIC DNA]</scope>
    <source>
        <strain evidence="3 4">MSK 1335</strain>
    </source>
</reference>
<protein>
    <recommendedName>
        <fullName evidence="5">Transmembrane protein</fullName>
    </recommendedName>
</protein>
<sequence>MDRPSEMTMPRFNDIRRNDRHQTGDGAPDNGRDEKPRPFPTLSTFLGMAAALFVLWLLAVGLPHLFPKAEHPAPSTKIDTGAQK</sequence>
<accession>A0ABU4ZVI1</accession>
<evidence type="ECO:0008006" key="5">
    <source>
        <dbReference type="Google" id="ProtNLM"/>
    </source>
</evidence>
<dbReference type="RefSeq" id="WP_320236901.1">
    <property type="nucleotide sequence ID" value="NZ_JAVIJF010000034.1"/>
</dbReference>
<keyword evidence="2" id="KW-0812">Transmembrane</keyword>
<keyword evidence="2" id="KW-1133">Transmembrane helix</keyword>
<comment type="caution">
    <text evidence="3">The sequence shown here is derived from an EMBL/GenBank/DDBJ whole genome shotgun (WGS) entry which is preliminary data.</text>
</comment>
<feature type="transmembrane region" description="Helical" evidence="2">
    <location>
        <begin position="45"/>
        <end position="66"/>
    </location>
</feature>
<gene>
    <name evidence="3" type="ORF">RFM68_31640</name>
</gene>
<evidence type="ECO:0000256" key="1">
    <source>
        <dbReference type="SAM" id="MobiDB-lite"/>
    </source>
</evidence>
<evidence type="ECO:0000313" key="4">
    <source>
        <dbReference type="Proteomes" id="UP001276840"/>
    </source>
</evidence>
<keyword evidence="4" id="KW-1185">Reference proteome</keyword>
<feature type="region of interest" description="Disordered" evidence="1">
    <location>
        <begin position="1"/>
        <end position="41"/>
    </location>
</feature>
<evidence type="ECO:0000256" key="2">
    <source>
        <dbReference type="SAM" id="Phobius"/>
    </source>
</evidence>
<evidence type="ECO:0000313" key="3">
    <source>
        <dbReference type="EMBL" id="MDX8529027.1"/>
    </source>
</evidence>
<dbReference type="Proteomes" id="UP001276840">
    <property type="component" value="Unassembled WGS sequence"/>
</dbReference>